<sequence length="383" mass="41124">MDPAAAGARRQAEKWMTVAEKLLMARDLEGCKEFSSQALAADPRTPGAEDLHAAADVLLSAQRRRIPNGLPDPYAVLGLDPATPASRDRDAIHSHYRRLSLLLNRSQPDRPCSVSIAEAAGLVAESWAFLSDAELKSALDTELDAAAARAYHSPAPIQQQHAQPPPPPQRRSPLRAAPQPVKHAGAAVPPVKPAGAAVTPVKSGTLPSTFWAVCRACCHIHQYDRLYEARRLKCSSCRQPFVAEAMAEPPPIVPGTDMYYCTWGFFPIGFPGCPGFEKLVNSQLGEPDQLNQPWLGANGGVEANGEIGVDNGTPVSAAVEIPEAPEPLMRMRVGVPAAPEPVMHTRVQVPAMPEPVMPMRVNSVKVGAKKRGRPKGSKNKMKS</sequence>
<organism evidence="2">
    <name type="scientific">Brachypodium distachyon</name>
    <name type="common">Purple false brome</name>
    <name type="synonym">Trachynia distachya</name>
    <dbReference type="NCBI Taxonomy" id="15368"/>
    <lineage>
        <taxon>Eukaryota</taxon>
        <taxon>Viridiplantae</taxon>
        <taxon>Streptophyta</taxon>
        <taxon>Embryophyta</taxon>
        <taxon>Tracheophyta</taxon>
        <taxon>Spermatophyta</taxon>
        <taxon>Magnoliopsida</taxon>
        <taxon>Liliopsida</taxon>
        <taxon>Poales</taxon>
        <taxon>Poaceae</taxon>
        <taxon>BOP clade</taxon>
        <taxon>Pooideae</taxon>
        <taxon>Stipodae</taxon>
        <taxon>Brachypodieae</taxon>
        <taxon>Brachypodium</taxon>
    </lineage>
</organism>
<dbReference type="EMBL" id="CM000883">
    <property type="protein sequence ID" value="PNT64739.1"/>
    <property type="molecule type" value="Genomic_DNA"/>
</dbReference>
<dbReference type="Gramene" id="KQJ90559">
    <property type="protein sequence ID" value="KQJ90559"/>
    <property type="gene ID" value="BRADI_4g32460v3"/>
</dbReference>
<protein>
    <recommendedName>
        <fullName evidence="5">J domain-containing protein</fullName>
    </recommendedName>
</protein>
<proteinExistence type="predicted"/>
<dbReference type="EnsemblPlants" id="PNT64739">
    <property type="protein sequence ID" value="PNT64739"/>
    <property type="gene ID" value="BRADI_4g32460v3"/>
</dbReference>
<dbReference type="STRING" id="15368.I1IQU5"/>
<reference evidence="2 3" key="1">
    <citation type="journal article" date="2010" name="Nature">
        <title>Genome sequencing and analysis of the model grass Brachypodium distachyon.</title>
        <authorList>
            <consortium name="International Brachypodium Initiative"/>
        </authorList>
    </citation>
    <scope>NUCLEOTIDE SEQUENCE [LARGE SCALE GENOMIC DNA]</scope>
    <source>
        <strain evidence="2">Bd21</strain>
        <strain evidence="3">cv. Bd21</strain>
    </source>
</reference>
<dbReference type="EMBL" id="CM000883">
    <property type="protein sequence ID" value="PNT64738.1"/>
    <property type="molecule type" value="Genomic_DNA"/>
</dbReference>
<dbReference type="OMA" id="ACCHIHQ"/>
<keyword evidence="4" id="KW-1185">Reference proteome</keyword>
<feature type="compositionally biased region" description="Low complexity" evidence="1">
    <location>
        <begin position="174"/>
        <end position="199"/>
    </location>
</feature>
<dbReference type="InterPro" id="IPR036869">
    <property type="entry name" value="J_dom_sf"/>
</dbReference>
<dbReference type="HOGENOM" id="CLU_043607_1_0_1"/>
<dbReference type="AlphaFoldDB" id="I1IQU5"/>
<dbReference type="EMBL" id="CM000883">
    <property type="protein sequence ID" value="KQJ90558.1"/>
    <property type="molecule type" value="Genomic_DNA"/>
</dbReference>
<name>I1IQU5_BRADI</name>
<dbReference type="GeneID" id="100833514"/>
<dbReference type="EMBL" id="CM000883">
    <property type="protein sequence ID" value="KQJ90559.1"/>
    <property type="molecule type" value="Genomic_DNA"/>
</dbReference>
<dbReference type="CDD" id="cd06257">
    <property type="entry name" value="DnaJ"/>
    <property type="match status" value="1"/>
</dbReference>
<dbReference type="EnsemblPlants" id="PNT64738">
    <property type="protein sequence ID" value="PNT64738"/>
    <property type="gene ID" value="BRADI_4g32460v3"/>
</dbReference>
<dbReference type="Gramene" id="PNT64738">
    <property type="protein sequence ID" value="PNT64738"/>
    <property type="gene ID" value="BRADI_4g32460v3"/>
</dbReference>
<evidence type="ECO:0000313" key="2">
    <source>
        <dbReference type="EMBL" id="KQJ90559.1"/>
    </source>
</evidence>
<dbReference type="OrthoDB" id="10250354at2759"/>
<reference evidence="3" key="3">
    <citation type="submission" date="2018-08" db="UniProtKB">
        <authorList>
            <consortium name="EnsemblPlants"/>
        </authorList>
    </citation>
    <scope>IDENTIFICATION</scope>
    <source>
        <strain evidence="3">cv. Bd21</strain>
    </source>
</reference>
<dbReference type="Gramene" id="PNT64739">
    <property type="protein sequence ID" value="PNT64739"/>
    <property type="gene ID" value="BRADI_4g32460v3"/>
</dbReference>
<dbReference type="GO" id="GO:0005783">
    <property type="term" value="C:endoplasmic reticulum"/>
    <property type="evidence" value="ECO:0007669"/>
    <property type="project" value="UniProtKB-ARBA"/>
</dbReference>
<dbReference type="RefSeq" id="XP_003576617.1">
    <property type="nucleotide sequence ID" value="XM_003576569.4"/>
</dbReference>
<gene>
    <name evidence="3" type="primary">LOC100833514</name>
    <name evidence="2" type="ORF">BRADI_4g32460v3</name>
</gene>
<dbReference type="PANTHER" id="PTHR45496">
    <property type="entry name" value="CHAPERONE DNAJ-DOMAIN SUPERFAMILY PROTEIN"/>
    <property type="match status" value="1"/>
</dbReference>
<reference evidence="2" key="2">
    <citation type="submission" date="2017-06" db="EMBL/GenBank/DDBJ databases">
        <title>WGS assembly of Brachypodium distachyon.</title>
        <authorList>
            <consortium name="The International Brachypodium Initiative"/>
            <person name="Lucas S."/>
            <person name="Harmon-Smith M."/>
            <person name="Lail K."/>
            <person name="Tice H."/>
            <person name="Grimwood J."/>
            <person name="Bruce D."/>
            <person name="Barry K."/>
            <person name="Shu S."/>
            <person name="Lindquist E."/>
            <person name="Wang M."/>
            <person name="Pitluck S."/>
            <person name="Vogel J.P."/>
            <person name="Garvin D.F."/>
            <person name="Mockler T.C."/>
            <person name="Schmutz J."/>
            <person name="Rokhsar D."/>
            <person name="Bevan M.W."/>
        </authorList>
    </citation>
    <scope>NUCLEOTIDE SEQUENCE</scope>
    <source>
        <strain evidence="2">Bd21</strain>
    </source>
</reference>
<dbReference type="Gene3D" id="1.10.287.110">
    <property type="entry name" value="DnaJ domain"/>
    <property type="match status" value="1"/>
</dbReference>
<evidence type="ECO:0000313" key="4">
    <source>
        <dbReference type="Proteomes" id="UP000008810"/>
    </source>
</evidence>
<evidence type="ECO:0008006" key="5">
    <source>
        <dbReference type="Google" id="ProtNLM"/>
    </source>
</evidence>
<dbReference type="EnsemblPlants" id="KQJ90559">
    <property type="protein sequence ID" value="KQJ90559"/>
    <property type="gene ID" value="BRADI_4g32460v3"/>
</dbReference>
<dbReference type="Gramene" id="KQJ90558">
    <property type="protein sequence ID" value="KQJ90558"/>
    <property type="gene ID" value="BRADI_4g32460v3"/>
</dbReference>
<evidence type="ECO:0000256" key="1">
    <source>
        <dbReference type="SAM" id="MobiDB-lite"/>
    </source>
</evidence>
<dbReference type="SUPFAM" id="SSF46565">
    <property type="entry name" value="Chaperone J-domain"/>
    <property type="match status" value="1"/>
</dbReference>
<evidence type="ECO:0000313" key="3">
    <source>
        <dbReference type="EnsemblPlants" id="KQJ90558"/>
    </source>
</evidence>
<dbReference type="EnsemblPlants" id="KQJ90558">
    <property type="protein sequence ID" value="KQJ90558"/>
    <property type="gene ID" value="BRADI_4g32460v3"/>
</dbReference>
<dbReference type="KEGG" id="bdi:100833514"/>
<dbReference type="InterPro" id="IPR053052">
    <property type="entry name" value="Imprinting_Balance_Reg"/>
</dbReference>
<dbReference type="InterPro" id="IPR001623">
    <property type="entry name" value="DnaJ_domain"/>
</dbReference>
<accession>I1IQU5</accession>
<feature type="region of interest" description="Disordered" evidence="1">
    <location>
        <begin position="154"/>
        <end position="199"/>
    </location>
</feature>
<dbReference type="PANTHER" id="PTHR45496:SF6">
    <property type="entry name" value="OS09G0463700 PROTEIN"/>
    <property type="match status" value="1"/>
</dbReference>
<dbReference type="Proteomes" id="UP000008810">
    <property type="component" value="Chromosome 4"/>
</dbReference>
<dbReference type="eggNOG" id="KOG0714">
    <property type="taxonomic scope" value="Eukaryota"/>
</dbReference>